<dbReference type="Pfam" id="PF12146">
    <property type="entry name" value="Hydrolase_4"/>
    <property type="match status" value="1"/>
</dbReference>
<protein>
    <submittedName>
        <fullName evidence="2">Alpha/beta hydrolase</fullName>
    </submittedName>
</protein>
<keyword evidence="2" id="KW-0378">Hydrolase</keyword>
<dbReference type="InterPro" id="IPR029058">
    <property type="entry name" value="AB_hydrolase_fold"/>
</dbReference>
<proteinExistence type="predicted"/>
<dbReference type="SUPFAM" id="SSF53474">
    <property type="entry name" value="alpha/beta-Hydrolases"/>
    <property type="match status" value="1"/>
</dbReference>
<evidence type="ECO:0000313" key="3">
    <source>
        <dbReference type="Proteomes" id="UP000326354"/>
    </source>
</evidence>
<dbReference type="KEGG" id="uam:UABAM_03501"/>
<dbReference type="AlphaFoldDB" id="A0A5S9ING8"/>
<keyword evidence="3" id="KW-1185">Reference proteome</keyword>
<dbReference type="InterPro" id="IPR022742">
    <property type="entry name" value="Hydrolase_4"/>
</dbReference>
<dbReference type="Proteomes" id="UP000326354">
    <property type="component" value="Chromosome"/>
</dbReference>
<organism evidence="2 3">
    <name type="scientific">Uabimicrobium amorphum</name>
    <dbReference type="NCBI Taxonomy" id="2596890"/>
    <lineage>
        <taxon>Bacteria</taxon>
        <taxon>Pseudomonadati</taxon>
        <taxon>Planctomycetota</taxon>
        <taxon>Candidatus Uabimicrobiia</taxon>
        <taxon>Candidatus Uabimicrobiales</taxon>
        <taxon>Candidatus Uabimicrobiaceae</taxon>
        <taxon>Candidatus Uabimicrobium</taxon>
    </lineage>
</organism>
<dbReference type="Gene3D" id="3.40.50.1820">
    <property type="entry name" value="alpha/beta hydrolase"/>
    <property type="match status" value="1"/>
</dbReference>
<accession>A0A5S9ING8</accession>
<dbReference type="OrthoDB" id="9776685at2"/>
<dbReference type="EMBL" id="AP019860">
    <property type="protein sequence ID" value="BBM85138.1"/>
    <property type="molecule type" value="Genomic_DNA"/>
</dbReference>
<reference evidence="2 3" key="1">
    <citation type="submission" date="2019-08" db="EMBL/GenBank/DDBJ databases">
        <title>Complete genome sequence of Candidatus Uab amorphum.</title>
        <authorList>
            <person name="Shiratori T."/>
            <person name="Suzuki S."/>
            <person name="Kakizawa Y."/>
            <person name="Ishida K."/>
        </authorList>
    </citation>
    <scope>NUCLEOTIDE SEQUENCE [LARGE SCALE GENOMIC DNA]</scope>
    <source>
        <strain evidence="2 3">SRT547</strain>
    </source>
</reference>
<dbReference type="GO" id="GO:0016787">
    <property type="term" value="F:hydrolase activity"/>
    <property type="evidence" value="ECO:0007669"/>
    <property type="project" value="UniProtKB-KW"/>
</dbReference>
<dbReference type="PANTHER" id="PTHR12277:SF81">
    <property type="entry name" value="PROTEIN ABHD13"/>
    <property type="match status" value="1"/>
</dbReference>
<name>A0A5S9ING8_UABAM</name>
<gene>
    <name evidence="2" type="ORF">UABAM_03501</name>
</gene>
<dbReference type="RefSeq" id="WP_151969258.1">
    <property type="nucleotide sequence ID" value="NZ_AP019860.1"/>
</dbReference>
<feature type="domain" description="Serine aminopeptidase S33" evidence="1">
    <location>
        <begin position="48"/>
        <end position="148"/>
    </location>
</feature>
<sequence length="246" mass="27975">MSIFDTDAFNNNMFYPRRGSGREADEIWIEVESGVKIHARRYPNTQAEYSILYFHGNGEIVADYDTIQEMYRRIGCEFIVCDYRGYGKSGGTPTLRNLLSDSHKVYDYLQQENKLHDNHFIMGRSLGSAAAIELGVALTQICGVIVESGYADPIALAARRGIQLDRLSPEERIFDNGEKIREVTKPLLILHGKQDYIIRVEEAQENYTNAKATDKKLVVLEHVGHNDIMGAPNYFPAIEDFCHKHI</sequence>
<evidence type="ECO:0000313" key="2">
    <source>
        <dbReference type="EMBL" id="BBM85138.1"/>
    </source>
</evidence>
<dbReference type="PANTHER" id="PTHR12277">
    <property type="entry name" value="ALPHA/BETA HYDROLASE DOMAIN-CONTAINING PROTEIN"/>
    <property type="match status" value="1"/>
</dbReference>
<evidence type="ECO:0000259" key="1">
    <source>
        <dbReference type="Pfam" id="PF12146"/>
    </source>
</evidence>